<dbReference type="PANTHER" id="PTHR35317">
    <property type="entry name" value="OS04G0629600 PROTEIN"/>
    <property type="match status" value="1"/>
</dbReference>
<dbReference type="Pfam" id="PF22936">
    <property type="entry name" value="Pol_BBD"/>
    <property type="match status" value="1"/>
</dbReference>
<reference evidence="3" key="1">
    <citation type="submission" date="2023-05" db="EMBL/GenBank/DDBJ databases">
        <title>Genome and transcriptome analyses reveal genes involved in the formation of fine ridges on petal epidermal cells in Hibiscus trionum.</title>
        <authorList>
            <person name="Koshimizu S."/>
            <person name="Masuda S."/>
            <person name="Ishii T."/>
            <person name="Shirasu K."/>
            <person name="Hoshino A."/>
            <person name="Arita M."/>
        </authorList>
    </citation>
    <scope>NUCLEOTIDE SEQUENCE</scope>
    <source>
        <strain evidence="3">Hamamatsu line</strain>
    </source>
</reference>
<proteinExistence type="predicted"/>
<dbReference type="EMBL" id="BSYR01000021">
    <property type="protein sequence ID" value="GMI86387.1"/>
    <property type="molecule type" value="Genomic_DNA"/>
</dbReference>
<evidence type="ECO:0000256" key="1">
    <source>
        <dbReference type="SAM" id="MobiDB-lite"/>
    </source>
</evidence>
<gene>
    <name evidence="3" type="ORF">HRI_002308000</name>
</gene>
<accession>A0A9W7M1T9</accession>
<evidence type="ECO:0000313" key="4">
    <source>
        <dbReference type="Proteomes" id="UP001165190"/>
    </source>
</evidence>
<dbReference type="PANTHER" id="PTHR35317:SF27">
    <property type="entry name" value="RETROVIRUS-RELATED POL POLYPROTEIN FROM TRANSPOSON TNT 1-94"/>
    <property type="match status" value="1"/>
</dbReference>
<keyword evidence="4" id="KW-1185">Reference proteome</keyword>
<dbReference type="InterPro" id="IPR054722">
    <property type="entry name" value="PolX-like_BBD"/>
</dbReference>
<dbReference type="Pfam" id="PF14223">
    <property type="entry name" value="Retrotran_gag_2"/>
    <property type="match status" value="1"/>
</dbReference>
<protein>
    <recommendedName>
        <fullName evidence="2">Retrovirus-related Pol polyprotein from transposon TNT 1-94-like beta-barrel domain-containing protein</fullName>
    </recommendedName>
</protein>
<feature type="domain" description="Retrovirus-related Pol polyprotein from transposon TNT 1-94-like beta-barrel" evidence="2">
    <location>
        <begin position="199"/>
        <end position="231"/>
    </location>
</feature>
<name>A0A9W7M1T9_HIBTR</name>
<feature type="region of interest" description="Disordered" evidence="1">
    <location>
        <begin position="247"/>
        <end position="277"/>
    </location>
</feature>
<dbReference type="OrthoDB" id="1742098at2759"/>
<dbReference type="AlphaFoldDB" id="A0A9W7M1T9"/>
<sequence length="324" mass="37166">MKTLFKSQDLWDLVENGYTEPDEEARWKENKKNDSKVESRCRTFLSKVAEIVNKTRSYGENINDKKIVAKILKSLTPKFDHVVAAIEESKDLETFTFDELMGSLQSHEARLNRSEEKTEDKAFHVKWKALPRKINKNGEVRLDLVGEEVVAEDADFRHVKVDCWKRSRHEQTSYIDKKDDEIKLFMAYQEIAASHNNIWFLDSGCSNHMTGVKLLFNEIDKTIKQNMDLGREAWDVKFKLASEDTTPHTEVLQLSSPNPSSPPTSPSSSGSSSDDKTPLRKFKCLAKIYATTHALFVDDPATFEKAVDKEEWQNAMEEEIAAIQ</sequence>
<comment type="caution">
    <text evidence="3">The sequence shown here is derived from an EMBL/GenBank/DDBJ whole genome shotgun (WGS) entry which is preliminary data.</text>
</comment>
<dbReference type="Proteomes" id="UP001165190">
    <property type="component" value="Unassembled WGS sequence"/>
</dbReference>
<organism evidence="3 4">
    <name type="scientific">Hibiscus trionum</name>
    <name type="common">Flower of an hour</name>
    <dbReference type="NCBI Taxonomy" id="183268"/>
    <lineage>
        <taxon>Eukaryota</taxon>
        <taxon>Viridiplantae</taxon>
        <taxon>Streptophyta</taxon>
        <taxon>Embryophyta</taxon>
        <taxon>Tracheophyta</taxon>
        <taxon>Spermatophyta</taxon>
        <taxon>Magnoliopsida</taxon>
        <taxon>eudicotyledons</taxon>
        <taxon>Gunneridae</taxon>
        <taxon>Pentapetalae</taxon>
        <taxon>rosids</taxon>
        <taxon>malvids</taxon>
        <taxon>Malvales</taxon>
        <taxon>Malvaceae</taxon>
        <taxon>Malvoideae</taxon>
        <taxon>Hibiscus</taxon>
    </lineage>
</organism>
<evidence type="ECO:0000259" key="2">
    <source>
        <dbReference type="Pfam" id="PF22936"/>
    </source>
</evidence>
<evidence type="ECO:0000313" key="3">
    <source>
        <dbReference type="EMBL" id="GMI86387.1"/>
    </source>
</evidence>